<dbReference type="PROSITE" id="PS50084">
    <property type="entry name" value="KH_TYPE_1"/>
    <property type="match status" value="1"/>
</dbReference>
<dbReference type="Pfam" id="PF00013">
    <property type="entry name" value="KH_1"/>
    <property type="match status" value="1"/>
</dbReference>
<keyword evidence="2" id="KW-1133">Transmembrane helix</keyword>
<dbReference type="EMBL" id="LUCM01005718">
    <property type="protein sequence ID" value="KAA0192399.1"/>
    <property type="molecule type" value="Genomic_DNA"/>
</dbReference>
<protein>
    <submittedName>
        <fullName evidence="4">Poly(RC)-binding protein 4</fullName>
    </submittedName>
</protein>
<dbReference type="InterPro" id="IPR036612">
    <property type="entry name" value="KH_dom_type_1_sf"/>
</dbReference>
<proteinExistence type="predicted"/>
<reference evidence="4" key="1">
    <citation type="submission" date="2019-05" db="EMBL/GenBank/DDBJ databases">
        <title>Annotation for the trematode Fasciolopsis buski.</title>
        <authorList>
            <person name="Choi Y.-J."/>
        </authorList>
    </citation>
    <scope>NUCLEOTIDE SEQUENCE</scope>
    <source>
        <strain evidence="4">HT</strain>
        <tissue evidence="4">Whole worm</tissue>
    </source>
</reference>
<gene>
    <name evidence="4" type="ORF">FBUS_07654</name>
</gene>
<keyword evidence="1" id="KW-0694">RNA-binding</keyword>
<evidence type="ECO:0000256" key="2">
    <source>
        <dbReference type="SAM" id="Phobius"/>
    </source>
</evidence>
<keyword evidence="5" id="KW-1185">Reference proteome</keyword>
<evidence type="ECO:0000259" key="3">
    <source>
        <dbReference type="Pfam" id="PF00013"/>
    </source>
</evidence>
<keyword evidence="2" id="KW-0472">Membrane</keyword>
<evidence type="ECO:0000313" key="4">
    <source>
        <dbReference type="EMBL" id="KAA0192399.1"/>
    </source>
</evidence>
<feature type="transmembrane region" description="Helical" evidence="2">
    <location>
        <begin position="130"/>
        <end position="151"/>
    </location>
</feature>
<feature type="domain" description="K Homology" evidence="3">
    <location>
        <begin position="100"/>
        <end position="127"/>
    </location>
</feature>
<evidence type="ECO:0000313" key="5">
    <source>
        <dbReference type="Proteomes" id="UP000728185"/>
    </source>
</evidence>
<evidence type="ECO:0000256" key="1">
    <source>
        <dbReference type="PROSITE-ProRule" id="PRU00117"/>
    </source>
</evidence>
<accession>A0A8E0RZA4</accession>
<comment type="caution">
    <text evidence="4">The sequence shown here is derived from an EMBL/GenBank/DDBJ whole genome shotgun (WGS) entry which is preliminary data.</text>
</comment>
<dbReference type="Proteomes" id="UP000728185">
    <property type="component" value="Unassembled WGS sequence"/>
</dbReference>
<organism evidence="4 5">
    <name type="scientific">Fasciolopsis buskii</name>
    <dbReference type="NCBI Taxonomy" id="27845"/>
    <lineage>
        <taxon>Eukaryota</taxon>
        <taxon>Metazoa</taxon>
        <taxon>Spiralia</taxon>
        <taxon>Lophotrochozoa</taxon>
        <taxon>Platyhelminthes</taxon>
        <taxon>Trematoda</taxon>
        <taxon>Digenea</taxon>
        <taxon>Plagiorchiida</taxon>
        <taxon>Echinostomata</taxon>
        <taxon>Echinostomatoidea</taxon>
        <taxon>Fasciolidae</taxon>
        <taxon>Fasciolopsis</taxon>
    </lineage>
</organism>
<keyword evidence="2" id="KW-0812">Transmembrane</keyword>
<dbReference type="SUPFAM" id="SSF54791">
    <property type="entry name" value="Eukaryotic type KH-domain (KH-domain type I)"/>
    <property type="match status" value="2"/>
</dbReference>
<dbReference type="Gene3D" id="3.30.1370.10">
    <property type="entry name" value="K Homology domain, type 1"/>
    <property type="match status" value="2"/>
</dbReference>
<sequence>MRLSSWVQHTMHYFDLSHPKVHSLHVSQAFSQPVRYSTGASVKITDGSSPERIITVSGSVQQVTNAFECICRTFEEDQLRSATRLVDSNRLPASSCPPITLRLLIPEHLCGPVIGKGGSKIKSIREVSPFVFSVIPYIFTLFLPASKLMVLTPNAAN</sequence>
<dbReference type="InterPro" id="IPR004088">
    <property type="entry name" value="KH_dom_type_1"/>
</dbReference>
<name>A0A8E0RZA4_9TREM</name>
<dbReference type="OrthoDB" id="442947at2759"/>
<dbReference type="PANTHER" id="PTHR10288">
    <property type="entry name" value="KH DOMAIN CONTAINING RNA BINDING PROTEIN"/>
    <property type="match status" value="1"/>
</dbReference>
<dbReference type="GO" id="GO:0003723">
    <property type="term" value="F:RNA binding"/>
    <property type="evidence" value="ECO:0007669"/>
    <property type="project" value="UniProtKB-UniRule"/>
</dbReference>
<dbReference type="AlphaFoldDB" id="A0A8E0RZA4"/>